<keyword evidence="3" id="KW-1185">Reference proteome</keyword>
<evidence type="ECO:0000256" key="1">
    <source>
        <dbReference type="SAM" id="MobiDB-lite"/>
    </source>
</evidence>
<evidence type="ECO:0000313" key="2">
    <source>
        <dbReference type="EMBL" id="KAK6537896.1"/>
    </source>
</evidence>
<evidence type="ECO:0000313" key="3">
    <source>
        <dbReference type="Proteomes" id="UP001365542"/>
    </source>
</evidence>
<organism evidence="2 3">
    <name type="scientific">Orbilia ellipsospora</name>
    <dbReference type="NCBI Taxonomy" id="2528407"/>
    <lineage>
        <taxon>Eukaryota</taxon>
        <taxon>Fungi</taxon>
        <taxon>Dikarya</taxon>
        <taxon>Ascomycota</taxon>
        <taxon>Pezizomycotina</taxon>
        <taxon>Orbiliomycetes</taxon>
        <taxon>Orbiliales</taxon>
        <taxon>Orbiliaceae</taxon>
        <taxon>Orbilia</taxon>
    </lineage>
</organism>
<reference evidence="2 3" key="1">
    <citation type="submission" date="2019-10" db="EMBL/GenBank/DDBJ databases">
        <authorList>
            <person name="Palmer J.M."/>
        </authorList>
    </citation>
    <scope>NUCLEOTIDE SEQUENCE [LARGE SCALE GENOMIC DNA]</scope>
    <source>
        <strain evidence="2 3">TWF694</strain>
    </source>
</reference>
<accession>A0AAV9X8A9</accession>
<dbReference type="Proteomes" id="UP001365542">
    <property type="component" value="Unassembled WGS sequence"/>
</dbReference>
<proteinExistence type="predicted"/>
<feature type="region of interest" description="Disordered" evidence="1">
    <location>
        <begin position="188"/>
        <end position="227"/>
    </location>
</feature>
<protein>
    <submittedName>
        <fullName evidence="2">Uncharacterized protein</fullName>
    </submittedName>
</protein>
<dbReference type="Gene3D" id="1.20.58.70">
    <property type="match status" value="1"/>
</dbReference>
<dbReference type="AlphaFoldDB" id="A0AAV9X8A9"/>
<comment type="caution">
    <text evidence="2">The sequence shown here is derived from an EMBL/GenBank/DDBJ whole genome shotgun (WGS) entry which is preliminary data.</text>
</comment>
<feature type="compositionally biased region" description="Basic and acidic residues" evidence="1">
    <location>
        <begin position="204"/>
        <end position="226"/>
    </location>
</feature>
<name>A0AAV9X8A9_9PEZI</name>
<gene>
    <name evidence="2" type="ORF">TWF694_010795</name>
</gene>
<sequence>MAAEAPDHAQIVKTIDDKGTEITKLYQQTYDKTEEAEIDEIQQKIDPLEKEVRDIVKPLIDHFDHLLDKGDKQPDPVNAAKPAGAEAEAGFLRYKQVLDTAKAAIGERLAKLYKQMNPHASESEIEEIQDGEEPWFYSSPGFEQRSDEWTASRKEYIVRYNHLLKIKLELREMRDWMECVNDIKTFGEEPADGIPKKRRKPKKAEKAKPEKKGEKSEKNGGTEVTEKKKKGGLFARIKLLIKKS</sequence>
<dbReference type="EMBL" id="JAVHJO010000008">
    <property type="protein sequence ID" value="KAK6537896.1"/>
    <property type="molecule type" value="Genomic_DNA"/>
</dbReference>